<dbReference type="FunFam" id="3.40.50.1000:FF:000029">
    <property type="entry name" value="3-deoxy-D-manno-octulosonate 8-phosphate phosphatase KdsC"/>
    <property type="match status" value="1"/>
</dbReference>
<comment type="catalytic activity">
    <reaction evidence="1">
        <text>3-deoxy-alpha-D-manno-2-octulosonate-8-phosphate + H2O = 3-deoxy-alpha-D-manno-oct-2-ulosonate + phosphate</text>
        <dbReference type="Rhea" id="RHEA:11500"/>
        <dbReference type="ChEBI" id="CHEBI:15377"/>
        <dbReference type="ChEBI" id="CHEBI:43474"/>
        <dbReference type="ChEBI" id="CHEBI:85985"/>
        <dbReference type="ChEBI" id="CHEBI:85986"/>
        <dbReference type="EC" id="3.1.3.45"/>
    </reaction>
</comment>
<dbReference type="GO" id="GO:0008781">
    <property type="term" value="F:N-acylneuraminate cytidylyltransferase activity"/>
    <property type="evidence" value="ECO:0007669"/>
    <property type="project" value="TreeGrafter"/>
</dbReference>
<dbReference type="GO" id="GO:0019143">
    <property type="term" value="F:3-deoxy-manno-octulosonate-8-phosphatase activity"/>
    <property type="evidence" value="ECO:0007669"/>
    <property type="project" value="UniProtKB-EC"/>
</dbReference>
<feature type="binding site" evidence="12">
    <location>
        <position position="25"/>
    </location>
    <ligand>
        <name>Mg(2+)</name>
        <dbReference type="ChEBI" id="CHEBI:18420"/>
    </ligand>
</feature>
<dbReference type="Pfam" id="PF00702">
    <property type="entry name" value="Hydrolase"/>
    <property type="match status" value="1"/>
</dbReference>
<dbReference type="EMBL" id="JAERQG010000003">
    <property type="protein sequence ID" value="MBL0766413.1"/>
    <property type="molecule type" value="Genomic_DNA"/>
</dbReference>
<dbReference type="InterPro" id="IPR010023">
    <property type="entry name" value="KdsC_fam"/>
</dbReference>
<feature type="binding site" evidence="12">
    <location>
        <position position="118"/>
    </location>
    <ligand>
        <name>Mg(2+)</name>
        <dbReference type="ChEBI" id="CHEBI:18420"/>
    </ligand>
</feature>
<evidence type="ECO:0000256" key="6">
    <source>
        <dbReference type="ARBA" id="ARBA00020092"/>
    </source>
</evidence>
<reference evidence="13" key="1">
    <citation type="submission" date="2021-01" db="EMBL/GenBank/DDBJ databases">
        <title>Marivirga sp. nov., isolated from intertidal surface sediments.</title>
        <authorList>
            <person name="Zhang M."/>
        </authorList>
    </citation>
    <scope>NUCLEOTIDE SEQUENCE</scope>
    <source>
        <strain evidence="13">SM1354</strain>
    </source>
</reference>
<dbReference type="SUPFAM" id="SSF56784">
    <property type="entry name" value="HAD-like"/>
    <property type="match status" value="1"/>
</dbReference>
<evidence type="ECO:0000256" key="4">
    <source>
        <dbReference type="ARBA" id="ARBA00011881"/>
    </source>
</evidence>
<keyword evidence="14" id="KW-1185">Reference proteome</keyword>
<dbReference type="NCBIfam" id="TIGR01670">
    <property type="entry name" value="KdsC-phosphatas"/>
    <property type="match status" value="1"/>
</dbReference>
<dbReference type="SFLD" id="SFLDG01136">
    <property type="entry name" value="C1.6:_Phosphoserine_Phosphatas"/>
    <property type="match status" value="1"/>
</dbReference>
<evidence type="ECO:0000256" key="1">
    <source>
        <dbReference type="ARBA" id="ARBA00000898"/>
    </source>
</evidence>
<dbReference type="GO" id="GO:0009103">
    <property type="term" value="P:lipopolysaccharide biosynthetic process"/>
    <property type="evidence" value="ECO:0007669"/>
    <property type="project" value="UniProtKB-KW"/>
</dbReference>
<keyword evidence="7 12" id="KW-0479">Metal-binding</keyword>
<dbReference type="RefSeq" id="WP_201922835.1">
    <property type="nucleotide sequence ID" value="NZ_JAERQG010000003.1"/>
</dbReference>
<evidence type="ECO:0000256" key="5">
    <source>
        <dbReference type="ARBA" id="ARBA00013066"/>
    </source>
</evidence>
<dbReference type="PIRSF" id="PIRSF006118">
    <property type="entry name" value="KDO8-P_Ptase"/>
    <property type="match status" value="1"/>
</dbReference>
<dbReference type="SFLD" id="SFLDG01138">
    <property type="entry name" value="C1.6.2:_Deoxy-d-mannose-octulo"/>
    <property type="match status" value="1"/>
</dbReference>
<dbReference type="AlphaFoldDB" id="A0A937DHY1"/>
<evidence type="ECO:0000256" key="8">
    <source>
        <dbReference type="ARBA" id="ARBA00022801"/>
    </source>
</evidence>
<evidence type="ECO:0000313" key="13">
    <source>
        <dbReference type="EMBL" id="MBL0766413.1"/>
    </source>
</evidence>
<dbReference type="PANTHER" id="PTHR21485:SF6">
    <property type="entry name" value="N-ACYLNEURAMINATE CYTIDYLYLTRANSFERASE-RELATED"/>
    <property type="match status" value="1"/>
</dbReference>
<evidence type="ECO:0000256" key="7">
    <source>
        <dbReference type="ARBA" id="ARBA00022723"/>
    </source>
</evidence>
<evidence type="ECO:0000256" key="12">
    <source>
        <dbReference type="PIRSR" id="PIRSR006118-2"/>
    </source>
</evidence>
<dbReference type="SFLD" id="SFLDS00003">
    <property type="entry name" value="Haloacid_Dehalogenase"/>
    <property type="match status" value="1"/>
</dbReference>
<accession>A0A937DHY1</accession>
<evidence type="ECO:0000256" key="11">
    <source>
        <dbReference type="ARBA" id="ARBA00031051"/>
    </source>
</evidence>
<proteinExistence type="inferred from homology"/>
<comment type="subunit">
    <text evidence="4">Homotetramer.</text>
</comment>
<comment type="cofactor">
    <cofactor evidence="2 12">
        <name>Mg(2+)</name>
        <dbReference type="ChEBI" id="CHEBI:18420"/>
    </cofactor>
</comment>
<evidence type="ECO:0000256" key="2">
    <source>
        <dbReference type="ARBA" id="ARBA00001946"/>
    </source>
</evidence>
<protein>
    <recommendedName>
        <fullName evidence="6">3-deoxy-D-manno-octulosonate 8-phosphate phosphatase KdsC</fullName>
        <ecNumber evidence="5">3.1.3.45</ecNumber>
    </recommendedName>
    <alternativeName>
        <fullName evidence="11">KDO 8-P phosphatase</fullName>
    </alternativeName>
</protein>
<comment type="similarity">
    <text evidence="3">Belongs to the KdsC family.</text>
</comment>
<dbReference type="InterPro" id="IPR023214">
    <property type="entry name" value="HAD_sf"/>
</dbReference>
<evidence type="ECO:0000256" key="3">
    <source>
        <dbReference type="ARBA" id="ARBA00005893"/>
    </source>
</evidence>
<gene>
    <name evidence="13" type="ORF">JKP34_14195</name>
</gene>
<dbReference type="PANTHER" id="PTHR21485">
    <property type="entry name" value="HAD SUPERFAMILY MEMBERS CMAS AND KDSC"/>
    <property type="match status" value="1"/>
</dbReference>
<keyword evidence="10" id="KW-0448">Lipopolysaccharide biosynthesis</keyword>
<keyword evidence="9 12" id="KW-0460">Magnesium</keyword>
<evidence type="ECO:0000256" key="9">
    <source>
        <dbReference type="ARBA" id="ARBA00022842"/>
    </source>
</evidence>
<feature type="binding site" evidence="12">
    <location>
        <position position="27"/>
    </location>
    <ligand>
        <name>substrate</name>
    </ligand>
</feature>
<keyword evidence="8 13" id="KW-0378">Hydrolase</keyword>
<dbReference type="InterPro" id="IPR036412">
    <property type="entry name" value="HAD-like_sf"/>
</dbReference>
<dbReference type="Proteomes" id="UP000642920">
    <property type="component" value="Unassembled WGS sequence"/>
</dbReference>
<evidence type="ECO:0000256" key="10">
    <source>
        <dbReference type="ARBA" id="ARBA00022985"/>
    </source>
</evidence>
<dbReference type="EC" id="3.1.3.45" evidence="5"/>
<sequence length="185" mass="20447">MQHIIEKFPDEIVRKATKIKAIITDVDGVLTDGGIIYDGGEAELKKFNVKDGQIVKPLRENGIIVAAITGRDSAVVKRRLKELNFDYHVHGKLDKLNYFDEILETFQLKEEEVCYLGDDLTDIACLLKAGLGVSPADALTYVAAEADFITSKNGGEGVLREVADLILAAQNKLEKILIQFKSQEV</sequence>
<evidence type="ECO:0000313" key="14">
    <source>
        <dbReference type="Proteomes" id="UP000642920"/>
    </source>
</evidence>
<organism evidence="13 14">
    <name type="scientific">Marivirga atlantica</name>
    <dbReference type="NCBI Taxonomy" id="1548457"/>
    <lineage>
        <taxon>Bacteria</taxon>
        <taxon>Pseudomonadati</taxon>
        <taxon>Bacteroidota</taxon>
        <taxon>Cytophagia</taxon>
        <taxon>Cytophagales</taxon>
        <taxon>Marivirgaceae</taxon>
        <taxon>Marivirga</taxon>
    </lineage>
</organism>
<dbReference type="GO" id="GO:0046872">
    <property type="term" value="F:metal ion binding"/>
    <property type="evidence" value="ECO:0007669"/>
    <property type="project" value="UniProtKB-KW"/>
</dbReference>
<name>A0A937DHY1_9BACT</name>
<dbReference type="InterPro" id="IPR050793">
    <property type="entry name" value="CMP-NeuNAc_synthase"/>
</dbReference>
<dbReference type="Gene3D" id="3.40.50.1000">
    <property type="entry name" value="HAD superfamily/HAD-like"/>
    <property type="match status" value="1"/>
</dbReference>
<comment type="caution">
    <text evidence="13">The sequence shown here is derived from an EMBL/GenBank/DDBJ whole genome shotgun (WGS) entry which is preliminary data.</text>
</comment>